<evidence type="ECO:0000313" key="3">
    <source>
        <dbReference type="Proteomes" id="UP000006875"/>
    </source>
</evidence>
<dbReference type="InterPro" id="IPR050574">
    <property type="entry name" value="HPF/YfiA_ribosome-assoc"/>
</dbReference>
<proteinExistence type="predicted"/>
<dbReference type="CDD" id="cd00552">
    <property type="entry name" value="RaiA"/>
    <property type="match status" value="1"/>
</dbReference>
<evidence type="ECO:0000256" key="1">
    <source>
        <dbReference type="ARBA" id="ARBA00022845"/>
    </source>
</evidence>
<keyword evidence="3" id="KW-1185">Reference proteome</keyword>
<dbReference type="PANTHER" id="PTHR33231">
    <property type="entry name" value="30S RIBOSOMAL PROTEIN"/>
    <property type="match status" value="1"/>
</dbReference>
<dbReference type="HOGENOM" id="CLU_071472_3_1_0"/>
<dbReference type="Gene3D" id="3.30.160.100">
    <property type="entry name" value="Ribosome hibernation promotion factor-like"/>
    <property type="match status" value="1"/>
</dbReference>
<keyword evidence="1" id="KW-0810">Translation regulation</keyword>
<dbReference type="NCBIfam" id="TIGR00741">
    <property type="entry name" value="yfiA"/>
    <property type="match status" value="1"/>
</dbReference>
<keyword evidence="2" id="KW-0614">Plasmid</keyword>
<dbReference type="Pfam" id="PF02482">
    <property type="entry name" value="Ribosomal_S30AE"/>
    <property type="match status" value="1"/>
</dbReference>
<sequence length="102" mass="11802">MKIIVRGRHLEVTDAIKNFAEEKVQKLEKYFDHIDEVEVVLSGHMHKEFEAEAIAKVKSHNYVVKAKDKDLYNAISESKTKLKDILVNEKQKIIDSKRVPLA</sequence>
<name>E3HD94_ILYPC</name>
<accession>E3HD94</accession>
<dbReference type="InterPro" id="IPR003489">
    <property type="entry name" value="RHF/RaiA"/>
</dbReference>
<dbReference type="GO" id="GO:0022627">
    <property type="term" value="C:cytosolic small ribosomal subunit"/>
    <property type="evidence" value="ECO:0007669"/>
    <property type="project" value="TreeGrafter"/>
</dbReference>
<dbReference type="GO" id="GO:0045900">
    <property type="term" value="P:negative regulation of translational elongation"/>
    <property type="evidence" value="ECO:0007669"/>
    <property type="project" value="TreeGrafter"/>
</dbReference>
<dbReference type="RefSeq" id="WP_013388753.1">
    <property type="nucleotide sequence ID" value="NC_014633.1"/>
</dbReference>
<dbReference type="SUPFAM" id="SSF69754">
    <property type="entry name" value="Ribosome binding protein Y (YfiA homologue)"/>
    <property type="match status" value="1"/>
</dbReference>
<evidence type="ECO:0000313" key="2">
    <source>
        <dbReference type="EMBL" id="ADO84094.1"/>
    </source>
</evidence>
<reference evidence="2 3" key="1">
    <citation type="journal article" date="2010" name="Stand. Genomic Sci.">
        <title>Complete genome sequence of Ilyobacter polytropus type strain (CuHbu1).</title>
        <authorList>
            <person name="Sikorski J."/>
            <person name="Chertkov O."/>
            <person name="Lapidus A."/>
            <person name="Nolan M."/>
            <person name="Lucas S."/>
            <person name="Del Rio T.G."/>
            <person name="Tice H."/>
            <person name="Cheng J.F."/>
            <person name="Tapia R."/>
            <person name="Han C."/>
            <person name="Goodwin L."/>
            <person name="Pitluck S."/>
            <person name="Liolios K."/>
            <person name="Ivanova N."/>
            <person name="Mavromatis K."/>
            <person name="Mikhailova N."/>
            <person name="Pati A."/>
            <person name="Chen A."/>
            <person name="Palaniappan K."/>
            <person name="Land M."/>
            <person name="Hauser L."/>
            <person name="Chang Y.J."/>
            <person name="Jeffries C.D."/>
            <person name="Brambilla E."/>
            <person name="Yasawong M."/>
            <person name="Rohde M."/>
            <person name="Pukall R."/>
            <person name="Spring S."/>
            <person name="Goker M."/>
            <person name="Woyke T."/>
            <person name="Bristow J."/>
            <person name="Eisen J.A."/>
            <person name="Markowitz V."/>
            <person name="Hugenholtz P."/>
            <person name="Kyrpides N.C."/>
            <person name="Klenk H.P."/>
        </authorList>
    </citation>
    <scope>NUCLEOTIDE SEQUENCE [LARGE SCALE GENOMIC DNA]</scope>
    <source>
        <strain evidence="3">ATCC 51220 / DSM 2926 / LMG 16218 / CuHBu1</strain>
        <plasmid evidence="3">pILYOP01</plasmid>
    </source>
</reference>
<dbReference type="PANTHER" id="PTHR33231:SF1">
    <property type="entry name" value="30S RIBOSOMAL PROTEIN"/>
    <property type="match status" value="1"/>
</dbReference>
<dbReference type="InterPro" id="IPR036567">
    <property type="entry name" value="RHF-like"/>
</dbReference>
<organism evidence="2 3">
    <name type="scientific">Ilyobacter polytropus (strain ATCC 51220 / DSM 2926 / LMG 16218 / CuHBu1)</name>
    <dbReference type="NCBI Taxonomy" id="572544"/>
    <lineage>
        <taxon>Bacteria</taxon>
        <taxon>Fusobacteriati</taxon>
        <taxon>Fusobacteriota</taxon>
        <taxon>Fusobacteriia</taxon>
        <taxon>Fusobacteriales</taxon>
        <taxon>Fusobacteriaceae</taxon>
        <taxon>Ilyobacter</taxon>
    </lineage>
</organism>
<dbReference type="OrthoDB" id="9794975at2"/>
<dbReference type="EMBL" id="CP002282">
    <property type="protein sequence ID" value="ADO84094.1"/>
    <property type="molecule type" value="Genomic_DNA"/>
</dbReference>
<geneLocation type="plasmid" evidence="2 3">
    <name>pILYOP01</name>
</geneLocation>
<protein>
    <submittedName>
        <fullName evidence="2">Ribosomal subunit interface protein</fullName>
    </submittedName>
</protein>
<gene>
    <name evidence="2" type="ordered locus">Ilyop_2334</name>
</gene>
<dbReference type="GO" id="GO:0043024">
    <property type="term" value="F:ribosomal small subunit binding"/>
    <property type="evidence" value="ECO:0007669"/>
    <property type="project" value="TreeGrafter"/>
</dbReference>
<dbReference type="Proteomes" id="UP000006875">
    <property type="component" value="Plasmid pILYOP01"/>
</dbReference>
<dbReference type="AlphaFoldDB" id="E3HD94"/>
<dbReference type="KEGG" id="ipo:Ilyop_2334"/>